<dbReference type="InParanoid" id="A0A6J3CBX6"/>
<comment type="similarity">
    <text evidence="2">Belongs to the OXR1 family.</text>
</comment>
<feature type="region of interest" description="Disordered" evidence="5">
    <location>
        <begin position="472"/>
        <end position="498"/>
    </location>
</feature>
<feature type="region of interest" description="Disordered" evidence="5">
    <location>
        <begin position="300"/>
        <end position="339"/>
    </location>
</feature>
<dbReference type="Proteomes" id="UP001652740">
    <property type="component" value="Unplaced"/>
</dbReference>
<feature type="domain" description="LysM" evidence="6">
    <location>
        <begin position="259"/>
        <end position="302"/>
    </location>
</feature>
<feature type="compositionally biased region" description="Low complexity" evidence="5">
    <location>
        <begin position="734"/>
        <end position="748"/>
    </location>
</feature>
<feature type="region of interest" description="Disordered" evidence="5">
    <location>
        <begin position="1"/>
        <end position="167"/>
    </location>
</feature>
<feature type="compositionally biased region" description="Low complexity" evidence="5">
    <location>
        <begin position="16"/>
        <end position="29"/>
    </location>
</feature>
<feature type="compositionally biased region" description="Basic and acidic residues" evidence="5">
    <location>
        <begin position="530"/>
        <end position="540"/>
    </location>
</feature>
<keyword evidence="8" id="KW-1185">Reference proteome</keyword>
<evidence type="ECO:0000256" key="2">
    <source>
        <dbReference type="ARBA" id="ARBA00009540"/>
    </source>
</evidence>
<feature type="region of interest" description="Disordered" evidence="5">
    <location>
        <begin position="727"/>
        <end position="803"/>
    </location>
</feature>
<dbReference type="RefSeq" id="XP_031769901.2">
    <property type="nucleotide sequence ID" value="XM_031914041.2"/>
</dbReference>
<evidence type="ECO:0000256" key="5">
    <source>
        <dbReference type="SAM" id="MobiDB-lite"/>
    </source>
</evidence>
<dbReference type="SMART" id="SM00584">
    <property type="entry name" value="TLDc"/>
    <property type="match status" value="1"/>
</dbReference>
<sequence>MMSGSEPTLTESPVPLALARLQGRPGRLPRGLRTHRPSLPLASLQEAADETPRRYSEEAFPDMDDDEAFTEVEVPQPLRSTSNGRRSSDATFSERYRKLTEFDEPPPELPRRASLAVPVEGEMYGRSDKGRRRSWAARLQLERKKRRKSGGNDTDEESDTPSSTPVYVRQKRPSWWNVFVPDNMLKHRSRRASQQLSRSAESIDQSFKRSKSRSVDHGFGAPFDLEALRSKVEGRCDAVHRDEDEHVKRLPPPPPIKTITYTVRDRDTLTSVAARFDTTPSELTKLNRLATQFIFPGQTLLVPDKKKDGDKDSDGPSESGDNTSESTQGPPSEPAQEKEILDSLRPVSPEAPSSSSGPQRFLKINVRHITDGQGVVSGVLLVTPNAVMFDPNVSDVLVMEHGPESYGVIAPMEYVVNAAIFYDIAHMRTHGPDNNAHKAEQAEIYYMNKSEHSPGKDSLLVKDETFPELQAASAEGGEGEDLCGGEDRPGSGDERGGAAFPKAFERELVTPTALQQQTIEERRKSLLDHHWAIPSKDRMSIDQGSEVSSSTEHKDESGEGGEGGEGAEAAEGSGAEEGGDRDERHDAQHLVKLSYHDSGIDIREPLLHVTPINTKKDHQTDIEHDDYHHEIETIYEIAEPDADVSMYDNWDCVVTYEAKFPSRFANEHRDVEMMSSSSRDEVYSDADIVLSAEWVPPVVVSRGEPPLSAPPLGEADRAPRKPAAVSFSLDGGQQHHQQQQQQQHQQQQQKDDANKPDKKNKMLKRLSYPLSWVEGLTGEGGAPGPQSSQAESLPSSADSHNSTSVFSKVFNSSPMNLVEFGTGLFLSKTPSEEAPQDVFSTSGRSSLGGFGRSHAKSTPSSTQPRLDYRSMVSVDDMPDLFASFDKLIPRPARPSDDPPLYLRLRMGKPAGRPLPRTTPLMSYGRKRMKPEYWFGIPRNRVDDLFKFLTHWVPDRYGPLGDVTAQGYELIDSDTEWEDDDAKPGHKGERTGSSGDVSDITRESWELLKAPYVKFYSIMKSQAEALGDSLGEEPRPEVLSMSDELRRALYSSGASVDMEFSPPDLIGTSEIFTMEHREKICTVLPARAQGYMWSLAFSTSQHGFSLASMYRKMQRVDSPVLLVIQDTDNNVFGGLTSCALHPSEHFYGTGESLLFSFQRVQDEPRRPSQPAVEPKKEADNEEEHPEEKGDQPTQVKTKFKYWGWTGDNMYFIRGSTDNISIGAGDGKFGLWLDGDLYLGRTQRCTTYGNEPLTTREDFIVKIMECWTFI</sequence>
<organism evidence="8 9">
    <name type="scientific">Galleria mellonella</name>
    <name type="common">Greater wax moth</name>
    <dbReference type="NCBI Taxonomy" id="7137"/>
    <lineage>
        <taxon>Eukaryota</taxon>
        <taxon>Metazoa</taxon>
        <taxon>Ecdysozoa</taxon>
        <taxon>Arthropoda</taxon>
        <taxon>Hexapoda</taxon>
        <taxon>Insecta</taxon>
        <taxon>Pterygota</taxon>
        <taxon>Neoptera</taxon>
        <taxon>Endopterygota</taxon>
        <taxon>Lepidoptera</taxon>
        <taxon>Glossata</taxon>
        <taxon>Ditrysia</taxon>
        <taxon>Pyraloidea</taxon>
        <taxon>Pyralidae</taxon>
        <taxon>Galleriinae</taxon>
        <taxon>Galleria</taxon>
    </lineage>
</organism>
<dbReference type="PROSITE" id="PS51782">
    <property type="entry name" value="LYSM"/>
    <property type="match status" value="1"/>
</dbReference>
<dbReference type="GeneID" id="113523092"/>
<name>A0A6J3CBX6_GALME</name>
<feature type="compositionally biased region" description="Basic and acidic residues" evidence="5">
    <location>
        <begin position="749"/>
        <end position="760"/>
    </location>
</feature>
<dbReference type="AlphaFoldDB" id="A0A6J3CBX6"/>
<feature type="region of interest" description="Disordered" evidence="5">
    <location>
        <begin position="1158"/>
        <end position="1192"/>
    </location>
</feature>
<dbReference type="Gene3D" id="3.10.350.10">
    <property type="entry name" value="LysM domain"/>
    <property type="match status" value="1"/>
</dbReference>
<feature type="domain" description="TLDc" evidence="7">
    <location>
        <begin position="1069"/>
        <end position="1268"/>
    </location>
</feature>
<evidence type="ECO:0000313" key="9">
    <source>
        <dbReference type="RefSeq" id="XP_031769901.2"/>
    </source>
</evidence>
<evidence type="ECO:0000256" key="1">
    <source>
        <dbReference type="ARBA" id="ARBA00004173"/>
    </source>
</evidence>
<dbReference type="PANTHER" id="PTHR23354">
    <property type="entry name" value="NUCLEOLAR PROTEIN 7/ESTROGEN RECEPTOR COACTIVATOR-RELATED"/>
    <property type="match status" value="1"/>
</dbReference>
<evidence type="ECO:0000256" key="3">
    <source>
        <dbReference type="ARBA" id="ARBA00023128"/>
    </source>
</evidence>
<dbReference type="CDD" id="cd00118">
    <property type="entry name" value="LysM"/>
    <property type="match status" value="1"/>
</dbReference>
<dbReference type="PROSITE" id="PS51886">
    <property type="entry name" value="TLDC"/>
    <property type="match status" value="1"/>
</dbReference>
<dbReference type="PANTHER" id="PTHR23354:SF62">
    <property type="entry name" value="MUSTARD, ISOFORM V"/>
    <property type="match status" value="1"/>
</dbReference>
<gene>
    <name evidence="9 10 11" type="primary">LOC113523092</name>
</gene>
<feature type="region of interest" description="Disordered" evidence="5">
    <location>
        <begin position="834"/>
        <end position="865"/>
    </location>
</feature>
<dbReference type="FunCoup" id="A0A6J3CBX6">
    <property type="interactions" value="1580"/>
</dbReference>
<dbReference type="InterPro" id="IPR036779">
    <property type="entry name" value="LysM_dom_sf"/>
</dbReference>
<feature type="compositionally biased region" description="Polar residues" evidence="5">
    <location>
        <begin position="785"/>
        <end position="803"/>
    </location>
</feature>
<evidence type="ECO:0000259" key="6">
    <source>
        <dbReference type="PROSITE" id="PS51782"/>
    </source>
</evidence>
<feature type="compositionally biased region" description="Basic and acidic residues" evidence="5">
    <location>
        <begin position="303"/>
        <end position="314"/>
    </location>
</feature>
<proteinExistence type="inferred from homology"/>
<comment type="subcellular location">
    <subcellularLocation>
        <location evidence="1">Mitochondrion</location>
    </subcellularLocation>
</comment>
<evidence type="ECO:0000256" key="4">
    <source>
        <dbReference type="ARBA" id="ARBA00040604"/>
    </source>
</evidence>
<protein>
    <recommendedName>
        <fullName evidence="4">Oxidation resistance protein 1</fullName>
    </recommendedName>
</protein>
<dbReference type="SUPFAM" id="SSF54106">
    <property type="entry name" value="LysM domain"/>
    <property type="match status" value="1"/>
</dbReference>
<dbReference type="SMART" id="SM00257">
    <property type="entry name" value="LysM"/>
    <property type="match status" value="1"/>
</dbReference>
<evidence type="ECO:0000259" key="7">
    <source>
        <dbReference type="PROSITE" id="PS51886"/>
    </source>
</evidence>
<feature type="region of interest" description="Disordered" evidence="5">
    <location>
        <begin position="973"/>
        <end position="996"/>
    </location>
</feature>
<dbReference type="GO" id="GO:0006979">
    <property type="term" value="P:response to oxidative stress"/>
    <property type="evidence" value="ECO:0007669"/>
    <property type="project" value="TreeGrafter"/>
</dbReference>
<keyword evidence="3" id="KW-0496">Mitochondrion</keyword>
<dbReference type="InterPro" id="IPR018392">
    <property type="entry name" value="LysM"/>
</dbReference>
<dbReference type="RefSeq" id="XP_052753608.1">
    <property type="nucleotide sequence ID" value="XM_052897648.1"/>
</dbReference>
<feature type="region of interest" description="Disordered" evidence="5">
    <location>
        <begin position="530"/>
        <end position="583"/>
    </location>
</feature>
<dbReference type="GO" id="GO:0005634">
    <property type="term" value="C:nucleus"/>
    <property type="evidence" value="ECO:0007669"/>
    <property type="project" value="TreeGrafter"/>
</dbReference>
<evidence type="ECO:0000313" key="10">
    <source>
        <dbReference type="RefSeq" id="XP_052753608.1"/>
    </source>
</evidence>
<dbReference type="Pfam" id="PF01476">
    <property type="entry name" value="LysM"/>
    <property type="match status" value="1"/>
</dbReference>
<dbReference type="Pfam" id="PF07534">
    <property type="entry name" value="TLD"/>
    <property type="match status" value="2"/>
</dbReference>
<feature type="compositionally biased region" description="Polar residues" evidence="5">
    <location>
        <begin position="1"/>
        <end position="11"/>
    </location>
</feature>
<evidence type="ECO:0000313" key="8">
    <source>
        <dbReference type="Proteomes" id="UP001652740"/>
    </source>
</evidence>
<evidence type="ECO:0000313" key="11">
    <source>
        <dbReference type="RefSeq" id="XP_052753609.1"/>
    </source>
</evidence>
<accession>A0A6J3CBX6</accession>
<feature type="compositionally biased region" description="Basic and acidic residues" evidence="5">
    <location>
        <begin position="86"/>
        <end position="101"/>
    </location>
</feature>
<dbReference type="RefSeq" id="XP_052753609.1">
    <property type="nucleotide sequence ID" value="XM_052897649.1"/>
</dbReference>
<feature type="region of interest" description="Disordered" evidence="5">
    <location>
        <begin position="188"/>
        <end position="215"/>
    </location>
</feature>
<dbReference type="InterPro" id="IPR006571">
    <property type="entry name" value="TLDc_dom"/>
</dbReference>
<reference evidence="9 10" key="1">
    <citation type="submission" date="2025-05" db="UniProtKB">
        <authorList>
            <consortium name="RefSeq"/>
        </authorList>
    </citation>
    <scope>IDENTIFICATION</scope>
    <source>
        <tissue evidence="9 10">Whole larvae</tissue>
    </source>
</reference>
<feature type="compositionally biased region" description="Acidic residues" evidence="5">
    <location>
        <begin position="59"/>
        <end position="70"/>
    </location>
</feature>
<dbReference type="GO" id="GO:0005739">
    <property type="term" value="C:mitochondrion"/>
    <property type="evidence" value="ECO:0007669"/>
    <property type="project" value="UniProtKB-SubCell"/>
</dbReference>
<feature type="compositionally biased region" description="Basic and acidic residues" evidence="5">
    <location>
        <begin position="485"/>
        <end position="496"/>
    </location>
</feature>